<dbReference type="GO" id="GO:0016740">
    <property type="term" value="F:transferase activity"/>
    <property type="evidence" value="ECO:0007669"/>
    <property type="project" value="UniProtKB-KW"/>
</dbReference>
<accession>A0A7Y0L242</accession>
<comment type="caution">
    <text evidence="1">The sequence shown here is derived from an EMBL/GenBank/DDBJ whole genome shotgun (WGS) entry which is preliminary data.</text>
</comment>
<sequence>MMQLVANSPDAPEVQSLELLKRWIPFQTRFGQRAKKPLFGAAPPWVGGAAVAGRRSGTILYAPTHENLVRIRDAHPGVPIVMAESFDLAVKEASEGGGVVALPRLVPESFYPPGAGADTFGVTQRLHLEGRPRLVYLGRYGNGLHLTQVFELTRRLLTMGGEVILWDGLAHREALAPVVKALRLAETIVFAPPLNQAEAAGLLLGADLIWVGDPEPALYVPISWAMASGTPIVARYSKDQEALLGPAALWVYEDELDVWENALLAGLQNAVVREELQYRQLEAANRWRLEQAAPEWIQALGALGGRGMVRKLEVPRPCVIENSDTRRGI</sequence>
<dbReference type="Proteomes" id="UP000533476">
    <property type="component" value="Unassembled WGS sequence"/>
</dbReference>
<dbReference type="Gene3D" id="3.40.50.2000">
    <property type="entry name" value="Glycogen Phosphorylase B"/>
    <property type="match status" value="1"/>
</dbReference>
<evidence type="ECO:0000313" key="1">
    <source>
        <dbReference type="EMBL" id="NMP21891.1"/>
    </source>
</evidence>
<keyword evidence="1" id="KW-0808">Transferase</keyword>
<proteinExistence type="predicted"/>
<dbReference type="AlphaFoldDB" id="A0A7Y0L242"/>
<protein>
    <submittedName>
        <fullName evidence="1">Glycosyltransferase</fullName>
    </submittedName>
</protein>
<evidence type="ECO:0000313" key="2">
    <source>
        <dbReference type="Proteomes" id="UP000533476"/>
    </source>
</evidence>
<reference evidence="1 2" key="1">
    <citation type="submission" date="2020-04" db="EMBL/GenBank/DDBJ databases">
        <authorList>
            <person name="Zhang R."/>
            <person name="Schippers A."/>
        </authorList>
    </citation>
    <scope>NUCLEOTIDE SEQUENCE [LARGE SCALE GENOMIC DNA]</scope>
    <source>
        <strain evidence="1 2">DSM 109850</strain>
    </source>
</reference>
<keyword evidence="2" id="KW-1185">Reference proteome</keyword>
<dbReference type="EMBL" id="JABBVZ010000014">
    <property type="protein sequence ID" value="NMP21891.1"/>
    <property type="molecule type" value="Genomic_DNA"/>
</dbReference>
<dbReference type="SUPFAM" id="SSF53756">
    <property type="entry name" value="UDP-Glycosyltransferase/glycogen phosphorylase"/>
    <property type="match status" value="1"/>
</dbReference>
<dbReference type="RefSeq" id="WP_169097711.1">
    <property type="nucleotide sequence ID" value="NZ_JABBVZ010000014.1"/>
</dbReference>
<gene>
    <name evidence="1" type="ORF">HIJ39_05935</name>
</gene>
<organism evidence="1 2">
    <name type="scientific">Sulfobacillus harzensis</name>
    <dbReference type="NCBI Taxonomy" id="2729629"/>
    <lineage>
        <taxon>Bacteria</taxon>
        <taxon>Bacillati</taxon>
        <taxon>Bacillota</taxon>
        <taxon>Clostridia</taxon>
        <taxon>Eubacteriales</taxon>
        <taxon>Clostridiales Family XVII. Incertae Sedis</taxon>
        <taxon>Sulfobacillus</taxon>
    </lineage>
</organism>
<name>A0A7Y0L242_9FIRM</name>